<comment type="similarity">
    <text evidence="7">Belongs to the PINc/VapC protein family.</text>
</comment>
<evidence type="ECO:0000256" key="3">
    <source>
        <dbReference type="ARBA" id="ARBA00022722"/>
    </source>
</evidence>
<evidence type="ECO:0000256" key="7">
    <source>
        <dbReference type="ARBA" id="ARBA00038093"/>
    </source>
</evidence>
<dbReference type="Gene3D" id="3.40.50.1010">
    <property type="entry name" value="5'-nuclease"/>
    <property type="match status" value="1"/>
</dbReference>
<dbReference type="PANTHER" id="PTHR33653">
    <property type="entry name" value="RIBONUCLEASE VAPC2"/>
    <property type="match status" value="1"/>
</dbReference>
<dbReference type="InterPro" id="IPR029060">
    <property type="entry name" value="PIN-like_dom_sf"/>
</dbReference>
<organism evidence="9 10">
    <name type="scientific">Sphingobacterium corticibacterium</name>
    <dbReference type="NCBI Taxonomy" id="2484746"/>
    <lineage>
        <taxon>Bacteria</taxon>
        <taxon>Pseudomonadati</taxon>
        <taxon>Bacteroidota</taxon>
        <taxon>Sphingobacteriia</taxon>
        <taxon>Sphingobacteriales</taxon>
        <taxon>Sphingobacteriaceae</taxon>
        <taxon>Sphingobacterium</taxon>
    </lineage>
</organism>
<keyword evidence="6" id="KW-0460">Magnesium</keyword>
<comment type="caution">
    <text evidence="9">The sequence shown here is derived from an EMBL/GenBank/DDBJ whole genome shotgun (WGS) entry which is preliminary data.</text>
</comment>
<dbReference type="OrthoDB" id="9804823at2"/>
<gene>
    <name evidence="9" type="ORF">EWE74_16710</name>
</gene>
<proteinExistence type="inferred from homology"/>
<keyword evidence="10" id="KW-1185">Reference proteome</keyword>
<feature type="domain" description="PIN" evidence="8">
    <location>
        <begin position="6"/>
        <end position="124"/>
    </location>
</feature>
<evidence type="ECO:0000256" key="4">
    <source>
        <dbReference type="ARBA" id="ARBA00022723"/>
    </source>
</evidence>
<evidence type="ECO:0000256" key="6">
    <source>
        <dbReference type="ARBA" id="ARBA00022842"/>
    </source>
</evidence>
<accession>A0A4V2DBS0</accession>
<protein>
    <submittedName>
        <fullName evidence="9">Type II toxin-antitoxin system VapC family toxin</fullName>
    </submittedName>
</protein>
<keyword evidence="4" id="KW-0479">Metal-binding</keyword>
<keyword evidence="3" id="KW-0540">Nuclease</keyword>
<evidence type="ECO:0000256" key="1">
    <source>
        <dbReference type="ARBA" id="ARBA00001946"/>
    </source>
</evidence>
<dbReference type="CDD" id="cd18753">
    <property type="entry name" value="PIN_VapC4-5_FitB-like"/>
    <property type="match status" value="1"/>
</dbReference>
<dbReference type="Proteomes" id="UP000292855">
    <property type="component" value="Unassembled WGS sequence"/>
</dbReference>
<keyword evidence="2" id="KW-1277">Toxin-antitoxin system</keyword>
<evidence type="ECO:0000259" key="8">
    <source>
        <dbReference type="Pfam" id="PF01850"/>
    </source>
</evidence>
<dbReference type="SUPFAM" id="SSF88723">
    <property type="entry name" value="PIN domain-like"/>
    <property type="match status" value="1"/>
</dbReference>
<comment type="cofactor">
    <cofactor evidence="1">
        <name>Mg(2+)</name>
        <dbReference type="ChEBI" id="CHEBI:18420"/>
    </cofactor>
</comment>
<dbReference type="InterPro" id="IPR050556">
    <property type="entry name" value="Type_II_TA_system_RNase"/>
</dbReference>
<dbReference type="PANTHER" id="PTHR33653:SF1">
    <property type="entry name" value="RIBONUCLEASE VAPC2"/>
    <property type="match status" value="1"/>
</dbReference>
<dbReference type="Pfam" id="PF01850">
    <property type="entry name" value="PIN"/>
    <property type="match status" value="1"/>
</dbReference>
<dbReference type="GO" id="GO:0004518">
    <property type="term" value="F:nuclease activity"/>
    <property type="evidence" value="ECO:0007669"/>
    <property type="project" value="UniProtKB-KW"/>
</dbReference>
<evidence type="ECO:0000313" key="10">
    <source>
        <dbReference type="Proteomes" id="UP000292855"/>
    </source>
</evidence>
<sequence>MLGNNYLLDTNIVIEILSGNVKIAEKIKELAGFSLCTTVLGELYVGVYRVSNKIRHEKTLLDFLGYCEVILTDTLTSQKFGEISALLYKKGKPIPSNDIWIASIAIQHNLILVTRDNHFKEVDGLKMERW</sequence>
<dbReference type="InterPro" id="IPR002716">
    <property type="entry name" value="PIN_dom"/>
</dbReference>
<dbReference type="AlphaFoldDB" id="A0A4V2DBS0"/>
<dbReference type="GO" id="GO:0046872">
    <property type="term" value="F:metal ion binding"/>
    <property type="evidence" value="ECO:0007669"/>
    <property type="project" value="UniProtKB-KW"/>
</dbReference>
<keyword evidence="5" id="KW-0378">Hydrolase</keyword>
<name>A0A4V2DBS0_9SPHI</name>
<dbReference type="GO" id="GO:0016787">
    <property type="term" value="F:hydrolase activity"/>
    <property type="evidence" value="ECO:0007669"/>
    <property type="project" value="UniProtKB-KW"/>
</dbReference>
<evidence type="ECO:0000256" key="2">
    <source>
        <dbReference type="ARBA" id="ARBA00022649"/>
    </source>
</evidence>
<reference evidence="9 10" key="1">
    <citation type="submission" date="2019-02" db="EMBL/GenBank/DDBJ databases">
        <authorList>
            <person name="Li Y."/>
        </authorList>
    </citation>
    <scope>NUCLEOTIDE SEQUENCE [LARGE SCALE GENOMIC DNA]</scope>
    <source>
        <strain evidence="9 10">30C10-4-7</strain>
    </source>
</reference>
<evidence type="ECO:0000313" key="9">
    <source>
        <dbReference type="EMBL" id="RZF58958.1"/>
    </source>
</evidence>
<dbReference type="RefSeq" id="WP_130142794.1">
    <property type="nucleotide sequence ID" value="NZ_SGIT01000003.1"/>
</dbReference>
<dbReference type="EMBL" id="SGIT01000003">
    <property type="protein sequence ID" value="RZF58958.1"/>
    <property type="molecule type" value="Genomic_DNA"/>
</dbReference>
<evidence type="ECO:0000256" key="5">
    <source>
        <dbReference type="ARBA" id="ARBA00022801"/>
    </source>
</evidence>